<reference evidence="2" key="1">
    <citation type="submission" date="2017-10" db="EMBL/GenBank/DDBJ databases">
        <title>Characterization of PVL bacteriophage from community-associated Staphylococcus aureus in Western Australia.</title>
        <authorList>
            <person name="O'Brien F.G."/>
            <person name="Baines S.L."/>
            <person name="Howden B.P."/>
            <person name="Coombs G.W."/>
        </authorList>
    </citation>
    <scope>NUCLEOTIDE SEQUENCE [LARGE SCALE GENOMIC DNA]</scope>
</reference>
<dbReference type="RefSeq" id="YP_010083667.1">
    <property type="nucleotide sequence ID" value="NC_055046.1"/>
</dbReference>
<dbReference type="Proteomes" id="UP000240847">
    <property type="component" value="Segment"/>
</dbReference>
<evidence type="ECO:0000313" key="2">
    <source>
        <dbReference type="Proteomes" id="UP000240847"/>
    </source>
</evidence>
<evidence type="ECO:0008006" key="3">
    <source>
        <dbReference type="Google" id="ProtNLM"/>
    </source>
</evidence>
<organism evidence="1 2">
    <name type="scientific">Staphylococcus phage phiSa2wa_st5</name>
    <dbReference type="NCBI Taxonomy" id="2060951"/>
    <lineage>
        <taxon>Viruses</taxon>
        <taxon>Duplodnaviria</taxon>
        <taxon>Heunggongvirae</taxon>
        <taxon>Uroviricota</taxon>
        <taxon>Caudoviricetes</taxon>
        <taxon>Triavirus</taxon>
        <taxon>Triavirus st5</taxon>
    </lineage>
</organism>
<proteinExistence type="predicted"/>
<keyword evidence="2" id="KW-1185">Reference proteome</keyword>
<accession>A0A2I6PDC3</accession>
<sequence length="67" mass="7806">MWEMTEVKIKTISGGVYFVKTAEPFEKYVERMTSFNGYIYASTIIKKPTYIKTDTIESITLIEERGK</sequence>
<dbReference type="KEGG" id="vg:65072698"/>
<dbReference type="GeneID" id="65072698"/>
<evidence type="ECO:0000313" key="1">
    <source>
        <dbReference type="EMBL" id="AUM57719.1"/>
    </source>
</evidence>
<name>A0A2I6PDC3_9CAUD</name>
<dbReference type="EMBL" id="MG029509">
    <property type="protein sequence ID" value="AUM57719.1"/>
    <property type="molecule type" value="Genomic_DNA"/>
</dbReference>
<protein>
    <recommendedName>
        <fullName evidence="3">Phage protein</fullName>
    </recommendedName>
</protein>